<protein>
    <submittedName>
        <fullName evidence="1">Uncharacterized protein</fullName>
    </submittedName>
</protein>
<dbReference type="EMBL" id="JACIEV010000005">
    <property type="protein sequence ID" value="MBB4154154.1"/>
    <property type="molecule type" value="Genomic_DNA"/>
</dbReference>
<dbReference type="AlphaFoldDB" id="A0A840FEJ8"/>
<organism evidence="1 2">
    <name type="scientific">Sphingomonas jinjuensis</name>
    <dbReference type="NCBI Taxonomy" id="535907"/>
    <lineage>
        <taxon>Bacteria</taxon>
        <taxon>Pseudomonadati</taxon>
        <taxon>Pseudomonadota</taxon>
        <taxon>Alphaproteobacteria</taxon>
        <taxon>Sphingomonadales</taxon>
        <taxon>Sphingomonadaceae</taxon>
        <taxon>Sphingomonas</taxon>
    </lineage>
</organism>
<sequence length="62" mass="6930">MLSFMTDEEFAAAFMPEGKFTTASLEPLSREALLHAAGQLRERGMHEEADKTFADAQRMPLV</sequence>
<dbReference type="RefSeq" id="WP_183984413.1">
    <property type="nucleotide sequence ID" value="NZ_JACIEV010000005.1"/>
</dbReference>
<gene>
    <name evidence="1" type="ORF">GGQ80_002064</name>
</gene>
<evidence type="ECO:0000313" key="1">
    <source>
        <dbReference type="EMBL" id="MBB4154154.1"/>
    </source>
</evidence>
<keyword evidence="2" id="KW-1185">Reference proteome</keyword>
<comment type="caution">
    <text evidence="1">The sequence shown here is derived from an EMBL/GenBank/DDBJ whole genome shotgun (WGS) entry which is preliminary data.</text>
</comment>
<dbReference type="Proteomes" id="UP000529795">
    <property type="component" value="Unassembled WGS sequence"/>
</dbReference>
<name>A0A840FEJ8_9SPHN</name>
<proteinExistence type="predicted"/>
<evidence type="ECO:0000313" key="2">
    <source>
        <dbReference type="Proteomes" id="UP000529795"/>
    </source>
</evidence>
<reference evidence="1 2" key="1">
    <citation type="submission" date="2020-08" db="EMBL/GenBank/DDBJ databases">
        <title>Genomic Encyclopedia of Type Strains, Phase IV (KMG-IV): sequencing the most valuable type-strain genomes for metagenomic binning, comparative biology and taxonomic classification.</title>
        <authorList>
            <person name="Goeker M."/>
        </authorList>
    </citation>
    <scope>NUCLEOTIDE SEQUENCE [LARGE SCALE GENOMIC DNA]</scope>
    <source>
        <strain evidence="1 2">YC6723</strain>
    </source>
</reference>
<accession>A0A840FEJ8</accession>